<proteinExistence type="predicted"/>
<evidence type="ECO:0000313" key="1">
    <source>
        <dbReference type="EMBL" id="BBH38066.1"/>
    </source>
</evidence>
<protein>
    <submittedName>
        <fullName evidence="1">Uncharacterized protein</fullName>
    </submittedName>
</protein>
<dbReference type="AlphaFoldDB" id="A0A3G9JBY0"/>
<name>A0A3G9JBY0_MICVR</name>
<sequence length="54" mass="6198">MDFGGIIEEEGTFCGYTIPTRLRIGWYFGTERFESEGEFFRVTIVDILTAVNGR</sequence>
<accession>A0A3G9JBY0</accession>
<gene>
    <name evidence="1" type="ORF">myaer102_05490</name>
</gene>
<evidence type="ECO:0000313" key="2">
    <source>
        <dbReference type="Proteomes" id="UP000278152"/>
    </source>
</evidence>
<dbReference type="EMBL" id="AP019314">
    <property type="protein sequence ID" value="BBH38066.1"/>
    <property type="molecule type" value="Genomic_DNA"/>
</dbReference>
<organism evidence="1 2">
    <name type="scientific">Microcystis viridis NIES-102</name>
    <dbReference type="NCBI Taxonomy" id="213615"/>
    <lineage>
        <taxon>Bacteria</taxon>
        <taxon>Bacillati</taxon>
        <taxon>Cyanobacteriota</taxon>
        <taxon>Cyanophyceae</taxon>
        <taxon>Oscillatoriophycideae</taxon>
        <taxon>Chroococcales</taxon>
        <taxon>Microcystaceae</taxon>
        <taxon>Microcystis</taxon>
    </lineage>
</organism>
<dbReference type="Proteomes" id="UP000278152">
    <property type="component" value="Chromosome"/>
</dbReference>
<reference evidence="1 2" key="1">
    <citation type="submission" date="2018-11" db="EMBL/GenBank/DDBJ databases">
        <title>Complete genome sequence of Microcystis aeruginosa NIES-102.</title>
        <authorList>
            <person name="Yamaguchi H."/>
            <person name="Suzuki S."/>
            <person name="Kawachi M."/>
        </authorList>
    </citation>
    <scope>NUCLEOTIDE SEQUENCE [LARGE SCALE GENOMIC DNA]</scope>
    <source>
        <strain evidence="1 2">NIES-102</strain>
    </source>
</reference>
<dbReference type="KEGG" id="mvz:myaer102_05490"/>